<organism evidence="1 2">
    <name type="scientific">Croceicoccus mobilis</name>
    <dbReference type="NCBI Taxonomy" id="1703339"/>
    <lineage>
        <taxon>Bacteria</taxon>
        <taxon>Pseudomonadati</taxon>
        <taxon>Pseudomonadota</taxon>
        <taxon>Alphaproteobacteria</taxon>
        <taxon>Sphingomonadales</taxon>
        <taxon>Erythrobacteraceae</taxon>
        <taxon>Croceicoccus</taxon>
    </lineage>
</organism>
<name>A0A916Z3Z5_9SPHN</name>
<accession>A0A916Z3Z5</accession>
<dbReference type="InterPro" id="IPR036866">
    <property type="entry name" value="RibonucZ/Hydroxyglut_hydro"/>
</dbReference>
<evidence type="ECO:0000313" key="1">
    <source>
        <dbReference type="EMBL" id="GGD72608.1"/>
    </source>
</evidence>
<reference evidence="1" key="1">
    <citation type="journal article" date="2014" name="Int. J. Syst. Evol. Microbiol.">
        <title>Complete genome sequence of Corynebacterium casei LMG S-19264T (=DSM 44701T), isolated from a smear-ripened cheese.</title>
        <authorList>
            <consortium name="US DOE Joint Genome Institute (JGI-PGF)"/>
            <person name="Walter F."/>
            <person name="Albersmeier A."/>
            <person name="Kalinowski J."/>
            <person name="Ruckert C."/>
        </authorList>
    </citation>
    <scope>NUCLEOTIDE SEQUENCE</scope>
    <source>
        <strain evidence="1">CGMCC 1.15360</strain>
    </source>
</reference>
<protein>
    <recommendedName>
        <fullName evidence="3">Metallo-beta-lactamase domain-containing protein</fullName>
    </recommendedName>
</protein>
<evidence type="ECO:0000313" key="2">
    <source>
        <dbReference type="Proteomes" id="UP000612349"/>
    </source>
</evidence>
<dbReference type="AlphaFoldDB" id="A0A916Z3Z5"/>
<proteinExistence type="predicted"/>
<dbReference type="Gene3D" id="3.60.15.10">
    <property type="entry name" value="Ribonuclease Z/Hydroxyacylglutathione hydrolase-like"/>
    <property type="match status" value="1"/>
</dbReference>
<keyword evidence="2" id="KW-1185">Reference proteome</keyword>
<dbReference type="Proteomes" id="UP000612349">
    <property type="component" value="Unassembled WGS sequence"/>
</dbReference>
<comment type="caution">
    <text evidence="1">The sequence shown here is derived from an EMBL/GenBank/DDBJ whole genome shotgun (WGS) entry which is preliminary data.</text>
</comment>
<evidence type="ECO:0008006" key="3">
    <source>
        <dbReference type="Google" id="ProtNLM"/>
    </source>
</evidence>
<sequence>MGAGIASLVDMTMHFNQPAGSLAAFDGMTCRIFWNSYPYDFEDENNLSLVLVMRWPGRLGIPGFSILYGGDMEREGWLRLLDRSDFRREMHDINVFVASHHGRYNGYCPELFEWTGLQPDIFVVSDCGIQHATQETIALYRHRARGIEHNGTLRRVITTRRDGWIRFHIYDGRARLLTSST</sequence>
<gene>
    <name evidence="1" type="ORF">GCM10010990_22740</name>
</gene>
<reference evidence="1" key="2">
    <citation type="submission" date="2020-09" db="EMBL/GenBank/DDBJ databases">
        <authorList>
            <person name="Sun Q."/>
            <person name="Zhou Y."/>
        </authorList>
    </citation>
    <scope>NUCLEOTIDE SEQUENCE</scope>
    <source>
        <strain evidence="1">CGMCC 1.15360</strain>
    </source>
</reference>
<dbReference type="EMBL" id="BMIP01000005">
    <property type="protein sequence ID" value="GGD72608.1"/>
    <property type="molecule type" value="Genomic_DNA"/>
</dbReference>